<reference evidence="14" key="1">
    <citation type="submission" date="2017-01" db="EMBL/GenBank/DDBJ databases">
        <title>Comparative genomics of anhydrobiosis in the tardigrade Hypsibius dujardini.</title>
        <authorList>
            <person name="Yoshida Y."/>
            <person name="Koutsovoulos G."/>
            <person name="Laetsch D."/>
            <person name="Stevens L."/>
            <person name="Kumar S."/>
            <person name="Horikawa D."/>
            <person name="Ishino K."/>
            <person name="Komine S."/>
            <person name="Tomita M."/>
            <person name="Blaxter M."/>
            <person name="Arakawa K."/>
        </authorList>
    </citation>
    <scope>NUCLEOTIDE SEQUENCE [LARGE SCALE GENOMIC DNA]</scope>
    <source>
        <strain evidence="14">Z151</strain>
    </source>
</reference>
<dbReference type="GO" id="GO:0003995">
    <property type="term" value="F:acyl-CoA dehydrogenase activity"/>
    <property type="evidence" value="ECO:0007669"/>
    <property type="project" value="TreeGrafter"/>
</dbReference>
<dbReference type="InterPro" id="IPR009075">
    <property type="entry name" value="AcylCo_DH/oxidase_C"/>
</dbReference>
<gene>
    <name evidence="13" type="ORF">BV898_02907</name>
</gene>
<evidence type="ECO:0000256" key="1">
    <source>
        <dbReference type="ARBA" id="ARBA00001974"/>
    </source>
</evidence>
<evidence type="ECO:0000256" key="8">
    <source>
        <dbReference type="ARBA" id="ARBA00023128"/>
    </source>
</evidence>
<dbReference type="InterPro" id="IPR013786">
    <property type="entry name" value="AcylCoA_DH/ox_N"/>
</dbReference>
<keyword evidence="5" id="KW-0274">FAD</keyword>
<feature type="domain" description="Acyl-CoA dehydrogenase/oxidase N-terminal" evidence="11">
    <location>
        <begin position="105"/>
        <end position="216"/>
    </location>
</feature>
<dbReference type="PANTHER" id="PTHR43884">
    <property type="entry name" value="ACYL-COA DEHYDROGENASE"/>
    <property type="match status" value="1"/>
</dbReference>
<dbReference type="Gene3D" id="2.40.110.10">
    <property type="entry name" value="Butyryl-CoA Dehydrogenase, subunit A, domain 2"/>
    <property type="match status" value="1"/>
</dbReference>
<evidence type="ECO:0000256" key="6">
    <source>
        <dbReference type="ARBA" id="ARBA00022946"/>
    </source>
</evidence>
<keyword evidence="14" id="KW-1185">Reference proteome</keyword>
<comment type="cofactor">
    <cofactor evidence="1">
        <name>FAD</name>
        <dbReference type="ChEBI" id="CHEBI:57692"/>
    </cofactor>
</comment>
<organism evidence="13 14">
    <name type="scientific">Hypsibius exemplaris</name>
    <name type="common">Freshwater tardigrade</name>
    <dbReference type="NCBI Taxonomy" id="2072580"/>
    <lineage>
        <taxon>Eukaryota</taxon>
        <taxon>Metazoa</taxon>
        <taxon>Ecdysozoa</taxon>
        <taxon>Tardigrada</taxon>
        <taxon>Eutardigrada</taxon>
        <taxon>Parachela</taxon>
        <taxon>Hypsibioidea</taxon>
        <taxon>Hypsibiidae</taxon>
        <taxon>Hypsibius</taxon>
    </lineage>
</organism>
<dbReference type="EMBL" id="MTYJ01000013">
    <property type="protein sequence ID" value="OQV23173.1"/>
    <property type="molecule type" value="Genomic_DNA"/>
</dbReference>
<dbReference type="Pfam" id="PF21343">
    <property type="entry name" value="ACAD9-ACADV_C"/>
    <property type="match status" value="1"/>
</dbReference>
<keyword evidence="4" id="KW-0285">Flavoprotein</keyword>
<dbReference type="Proteomes" id="UP000192578">
    <property type="component" value="Unassembled WGS sequence"/>
</dbReference>
<keyword evidence="7" id="KW-0560">Oxidoreductase</keyword>
<dbReference type="Pfam" id="PF02770">
    <property type="entry name" value="Acyl-CoA_dh_M"/>
    <property type="match status" value="1"/>
</dbReference>
<dbReference type="GO" id="GO:0050660">
    <property type="term" value="F:flavin adenine dinucleotide binding"/>
    <property type="evidence" value="ECO:0007669"/>
    <property type="project" value="InterPro"/>
</dbReference>
<dbReference type="InterPro" id="IPR037069">
    <property type="entry name" value="AcylCoA_DH/ox_N_sf"/>
</dbReference>
<feature type="domain" description="ACAD9/ACADV-like C-terminal" evidence="12">
    <location>
        <begin position="547"/>
        <end position="662"/>
    </location>
</feature>
<comment type="subcellular location">
    <subcellularLocation>
        <location evidence="2">Mitochondrion</location>
    </subcellularLocation>
</comment>
<evidence type="ECO:0000256" key="2">
    <source>
        <dbReference type="ARBA" id="ARBA00004173"/>
    </source>
</evidence>
<evidence type="ECO:0000259" key="11">
    <source>
        <dbReference type="Pfam" id="PF02771"/>
    </source>
</evidence>
<keyword evidence="6" id="KW-0809">Transit peptide</keyword>
<comment type="similarity">
    <text evidence="3">Belongs to the acyl-CoA dehydrogenase family.</text>
</comment>
<evidence type="ECO:0000313" key="14">
    <source>
        <dbReference type="Proteomes" id="UP000192578"/>
    </source>
</evidence>
<evidence type="ECO:0000259" key="9">
    <source>
        <dbReference type="Pfam" id="PF00441"/>
    </source>
</evidence>
<accession>A0A1W0X6Q0</accession>
<dbReference type="SUPFAM" id="SSF56645">
    <property type="entry name" value="Acyl-CoA dehydrogenase NM domain-like"/>
    <property type="match status" value="1"/>
</dbReference>
<dbReference type="Pfam" id="PF02771">
    <property type="entry name" value="Acyl-CoA_dh_N"/>
    <property type="match status" value="1"/>
</dbReference>
<keyword evidence="8" id="KW-0496">Mitochondrion</keyword>
<evidence type="ECO:0000256" key="3">
    <source>
        <dbReference type="ARBA" id="ARBA00009347"/>
    </source>
</evidence>
<evidence type="ECO:0000256" key="5">
    <source>
        <dbReference type="ARBA" id="ARBA00022827"/>
    </source>
</evidence>
<dbReference type="AlphaFoldDB" id="A0A1W0X6Q0"/>
<evidence type="ECO:0000259" key="12">
    <source>
        <dbReference type="Pfam" id="PF21343"/>
    </source>
</evidence>
<dbReference type="SUPFAM" id="SSF47203">
    <property type="entry name" value="Acyl-CoA dehydrogenase C-terminal domain-like"/>
    <property type="match status" value="1"/>
</dbReference>
<dbReference type="InterPro" id="IPR049448">
    <property type="entry name" value="ACAD9/ACADV-like_C"/>
</dbReference>
<name>A0A1W0X6Q0_HYPEX</name>
<proteinExistence type="inferred from homology"/>
<dbReference type="GO" id="GO:0005739">
    <property type="term" value="C:mitochondrion"/>
    <property type="evidence" value="ECO:0007669"/>
    <property type="project" value="UniProtKB-SubCell"/>
</dbReference>
<evidence type="ECO:0000256" key="7">
    <source>
        <dbReference type="ARBA" id="ARBA00023002"/>
    </source>
</evidence>
<evidence type="ECO:0000256" key="4">
    <source>
        <dbReference type="ARBA" id="ARBA00022630"/>
    </source>
</evidence>
<dbReference type="InterPro" id="IPR009100">
    <property type="entry name" value="AcylCoA_DH/oxidase_NM_dom_sf"/>
</dbReference>
<dbReference type="InterPro" id="IPR006091">
    <property type="entry name" value="Acyl-CoA_Oxase/DH_mid-dom"/>
</dbReference>
<feature type="domain" description="Acyl-CoA oxidase/dehydrogenase middle" evidence="10">
    <location>
        <begin position="221"/>
        <end position="334"/>
    </location>
</feature>
<dbReference type="Gene3D" id="1.20.140.10">
    <property type="entry name" value="Butyryl-CoA Dehydrogenase, subunit A, domain 3"/>
    <property type="match status" value="2"/>
</dbReference>
<feature type="domain" description="Acyl-CoA dehydrogenase/oxidase C-terminal" evidence="9">
    <location>
        <begin position="346"/>
        <end position="493"/>
    </location>
</feature>
<dbReference type="InterPro" id="IPR046373">
    <property type="entry name" value="Acyl-CoA_Oxase/DH_mid-dom_sf"/>
</dbReference>
<dbReference type="PANTHER" id="PTHR43884:SF9">
    <property type="entry name" value="COMPLEX I ASSEMBLY FACTOR ACAD9, MITOCHONDRIAL"/>
    <property type="match status" value="1"/>
</dbReference>
<dbReference type="Gene3D" id="1.10.540.10">
    <property type="entry name" value="Acyl-CoA dehydrogenase/oxidase, N-terminal domain"/>
    <property type="match status" value="1"/>
</dbReference>
<dbReference type="GO" id="GO:0006631">
    <property type="term" value="P:fatty acid metabolic process"/>
    <property type="evidence" value="ECO:0007669"/>
    <property type="project" value="UniProtKB-ARBA"/>
</dbReference>
<dbReference type="OrthoDB" id="354at2759"/>
<dbReference type="InterPro" id="IPR036250">
    <property type="entry name" value="AcylCo_DH-like_C"/>
</dbReference>
<evidence type="ECO:0000259" key="10">
    <source>
        <dbReference type="Pfam" id="PF02770"/>
    </source>
</evidence>
<comment type="caution">
    <text evidence="13">The sequence shown here is derived from an EMBL/GenBank/DDBJ whole genome shotgun (WGS) entry which is preliminary data.</text>
</comment>
<sequence>MQAAVRRTRLRPLQSLLSSRTILHHHPPQNNTPAFADCGARGVAIETAVGVRISQQKNDEFAIIKEKTRQLLERPKKHRDPFIKNLFLKKIDPTILEYPEVRQDEMDELMNQVEPIANRVKEVDPEKIDKNGAITEDVLTGVRNSGGFVHRIPRTHRGNDLNMVGYTAVVEALSLEGNMSLGALAYTMGSWSARTLEKHGTEEQKAFYLPMIATGEAAFSLCVSEEKTGSNVAAMQTSVRLGEDNRGYLIKGKKSWVINAPNTDYFIVIAKHQGLGEDVKYSDPERQFHQDKRKTGSMSAFIVPKKAPGVTVGQLKPFIGLRGLQVSELILDDVPIPLDYLIGKTGDGFGIAMEAVSMERHVMGAVLLPLLKKLIDQAAKYVSDRHVFNRPLSDFHMIRDKLTEAAYLVYALESMTYLTSLLIDTTIKPEFDLESAAVRAFAADIAPRVVRNLMEIYGASGVTHDRSFDQALRDILTFSDIDGGTDVARLYIALSGYQYAGLAQLSDIQKLSNPFAHPQAALRRSLQSLGIKRAAKRTVYLDDYVHPTLQNFAYMLETCCTEFGQCAEGLLYEYNKDLVNRQVELKQTAEMATLIYASFAVLGRCSRAYCVGMKHNKQEMNLAALFFYYAKRRIHSIWEEIGSGPDVKGRESMMHEAAVHMVTERSYGWVNSDSEPISESRFGAVESRAGPCVEYIRDPTPGVTRIDDSGDSGVCSESESTNLIPIRLGARIVKTFP</sequence>
<protein>
    <submittedName>
        <fullName evidence="13">Acyl-CoA dehydrogenase family member 9, mitochondrial</fullName>
    </submittedName>
</protein>
<evidence type="ECO:0000313" key="13">
    <source>
        <dbReference type="EMBL" id="OQV23173.1"/>
    </source>
</evidence>
<dbReference type="Pfam" id="PF00441">
    <property type="entry name" value="Acyl-CoA_dh_1"/>
    <property type="match status" value="1"/>
</dbReference>